<keyword evidence="2" id="KW-0378">Hydrolase</keyword>
<dbReference type="EMBL" id="JAUKUC010000001">
    <property type="protein sequence ID" value="MDO1514148.1"/>
    <property type="molecule type" value="Genomic_DNA"/>
</dbReference>
<keyword evidence="1" id="KW-0812">Transmembrane</keyword>
<reference evidence="2" key="2">
    <citation type="submission" date="2023-06" db="EMBL/GenBank/DDBJ databases">
        <authorList>
            <person name="Lucena T."/>
            <person name="Sun Q."/>
        </authorList>
    </citation>
    <scope>NUCLEOTIDE SEQUENCE</scope>
    <source>
        <strain evidence="2">CECT 8869</strain>
    </source>
</reference>
<keyword evidence="1" id="KW-0472">Membrane</keyword>
<gene>
    <name evidence="2" type="ORF">Q2T41_15920</name>
</gene>
<reference evidence="2" key="1">
    <citation type="journal article" date="2014" name="Int. J. Syst. Evol. Microbiol.">
        <title>Complete genome of a new Firmicutes species belonging to the dominant human colonic microbiota ('Ruminococcus bicirculans') reveals two chromosomes and a selective capacity to utilize plant glucans.</title>
        <authorList>
            <consortium name="NISC Comparative Sequencing Program"/>
            <person name="Wegmann U."/>
            <person name="Louis P."/>
            <person name="Goesmann A."/>
            <person name="Henrissat B."/>
            <person name="Duncan S.H."/>
            <person name="Flint H.J."/>
        </authorList>
    </citation>
    <scope>NUCLEOTIDE SEQUENCE</scope>
    <source>
        <strain evidence="2">CECT 8869</strain>
    </source>
</reference>
<evidence type="ECO:0000313" key="3">
    <source>
        <dbReference type="Proteomes" id="UP001168579"/>
    </source>
</evidence>
<dbReference type="InterPro" id="IPR017853">
    <property type="entry name" value="GH"/>
</dbReference>
<dbReference type="Proteomes" id="UP001168579">
    <property type="component" value="Unassembled WGS sequence"/>
</dbReference>
<evidence type="ECO:0000313" key="2">
    <source>
        <dbReference type="EMBL" id="MDO1514148.1"/>
    </source>
</evidence>
<dbReference type="GO" id="GO:0016787">
    <property type="term" value="F:hydrolase activity"/>
    <property type="evidence" value="ECO:0007669"/>
    <property type="project" value="UniProtKB-KW"/>
</dbReference>
<dbReference type="Gene3D" id="3.20.20.80">
    <property type="entry name" value="Glycosidases"/>
    <property type="match status" value="1"/>
</dbReference>
<dbReference type="SUPFAM" id="SSF51445">
    <property type="entry name" value="(Trans)glycosidases"/>
    <property type="match status" value="1"/>
</dbReference>
<organism evidence="2 3">
    <name type="scientific">Maribacter confluentis</name>
    <dbReference type="NCBI Taxonomy" id="1656093"/>
    <lineage>
        <taxon>Bacteria</taxon>
        <taxon>Pseudomonadati</taxon>
        <taxon>Bacteroidota</taxon>
        <taxon>Flavobacteriia</taxon>
        <taxon>Flavobacteriales</taxon>
        <taxon>Flavobacteriaceae</taxon>
        <taxon>Maribacter</taxon>
    </lineage>
</organism>
<proteinExistence type="predicted"/>
<protein>
    <submittedName>
        <fullName evidence="2">Glycosyl hydrolase family 5</fullName>
    </submittedName>
</protein>
<evidence type="ECO:0000256" key="1">
    <source>
        <dbReference type="SAM" id="Phobius"/>
    </source>
</evidence>
<accession>A0ABT8RTD3</accession>
<feature type="transmembrane region" description="Helical" evidence="1">
    <location>
        <begin position="12"/>
        <end position="34"/>
    </location>
</feature>
<keyword evidence="3" id="KW-1185">Reference proteome</keyword>
<comment type="caution">
    <text evidence="2">The sequence shown here is derived from an EMBL/GenBank/DDBJ whole genome shotgun (WGS) entry which is preliminary data.</text>
</comment>
<name>A0ABT8RTD3_9FLAO</name>
<sequence>MKMNRNLYRAFLLITFLTLNGLILYGISSIWSYLNTGADRKTMLHLPAQLTSNYLPKVNWSPLNNDGRPMELQTLQELERDYVKAWYVKNNALETNNHYGINDYYTDSARVKLYKVLDHNKANNISVKTTTIEHNPILNFYSADGKLAVLTDKNVQIQEQVFVDNTSFLKRSYESSFQAMLLLEDGFWRVRHLVEIENTPVSVSTDQSIPQAVLSEIRDIKGLNYYPRENPWNMFGKHFQDTIIDSDFSKIKSLGLNSIRIFIPYEGFGKATVETDKMSQLLRTMDLASKNKLKVTVTLFDFYGDYSLADWTLTHRHAEKIITALKDHKALQAWDIKNEPDLDFNSRGKENVLSWLGQMVKEIRKWDNNTPITIGWSNPEAALNLTTELDFISFHYYRKPKDFLASYNALQDAINNKPIVLQEYGYSSYDGIWNAYMGSEEDQANYYKEMQTMITNAKLPFLLWTLYDFTEVPDNVVGRLPWRKSQQQHFGLLDNQGNLKPAYQEIIN</sequence>
<keyword evidence="1" id="KW-1133">Transmembrane helix</keyword>